<keyword evidence="5 8" id="KW-0812">Transmembrane</keyword>
<dbReference type="EMBL" id="ASSJ01000001">
    <property type="protein sequence ID" value="ERN43184.1"/>
    <property type="molecule type" value="Genomic_DNA"/>
</dbReference>
<evidence type="ECO:0000256" key="4">
    <source>
        <dbReference type="ARBA" id="ARBA00022679"/>
    </source>
</evidence>
<feature type="transmembrane region" description="Helical" evidence="8">
    <location>
        <begin position="420"/>
        <end position="442"/>
    </location>
</feature>
<dbReference type="GO" id="GO:0010041">
    <property type="term" value="P:response to iron(III) ion"/>
    <property type="evidence" value="ECO:0007669"/>
    <property type="project" value="TreeGrafter"/>
</dbReference>
<dbReference type="GO" id="GO:0009103">
    <property type="term" value="P:lipopolysaccharide biosynthetic process"/>
    <property type="evidence" value="ECO:0007669"/>
    <property type="project" value="UniProtKB-ARBA"/>
</dbReference>
<feature type="transmembrane region" description="Helical" evidence="8">
    <location>
        <begin position="390"/>
        <end position="413"/>
    </location>
</feature>
<dbReference type="PANTHER" id="PTHR33908:SF3">
    <property type="entry name" value="UNDECAPRENYL PHOSPHATE-ALPHA-4-AMINO-4-DEOXY-L-ARABINOSE ARABINOSYL TRANSFERASE"/>
    <property type="match status" value="1"/>
</dbReference>
<dbReference type="RefSeq" id="WP_022603727.1">
    <property type="nucleotide sequence ID" value="NZ_ASSJ01000001.1"/>
</dbReference>
<evidence type="ECO:0000256" key="3">
    <source>
        <dbReference type="ARBA" id="ARBA00022676"/>
    </source>
</evidence>
<reference evidence="10 11" key="1">
    <citation type="submission" date="2013-05" db="EMBL/GenBank/DDBJ databases">
        <title>Draft genome sequence of Rubidibacter lacunae KORDI 51-2.</title>
        <authorList>
            <person name="Choi D.H."/>
            <person name="Noh J.H."/>
            <person name="Kwon K.-K."/>
            <person name="Lee J.-H."/>
            <person name="Ryu J.-Y."/>
        </authorList>
    </citation>
    <scope>NUCLEOTIDE SEQUENCE [LARGE SCALE GENOMIC DNA]</scope>
    <source>
        <strain evidence="10 11">KORDI 51-2</strain>
    </source>
</reference>
<feature type="transmembrane region" description="Helical" evidence="8">
    <location>
        <begin position="106"/>
        <end position="124"/>
    </location>
</feature>
<dbReference type="AlphaFoldDB" id="U5DRE8"/>
<accession>U5DRE8</accession>
<comment type="caution">
    <text evidence="10">The sequence shown here is derived from an EMBL/GenBank/DDBJ whole genome shotgun (WGS) entry which is preliminary data.</text>
</comment>
<gene>
    <name evidence="10" type="ORF">KR51_00000770</name>
</gene>
<dbReference type="OrthoDB" id="9810951at2"/>
<dbReference type="STRING" id="582515.KR51_00000770"/>
<feature type="transmembrane region" description="Helical" evidence="8">
    <location>
        <begin position="331"/>
        <end position="352"/>
    </location>
</feature>
<protein>
    <submittedName>
        <fullName evidence="10">4-amino-4-deoxy-L-arabinose transferase</fullName>
    </submittedName>
</protein>
<evidence type="ECO:0000256" key="1">
    <source>
        <dbReference type="ARBA" id="ARBA00004651"/>
    </source>
</evidence>
<feature type="domain" description="Glycosyltransferase RgtA/B/C/D-like" evidence="9">
    <location>
        <begin position="84"/>
        <end position="233"/>
    </location>
</feature>
<feature type="transmembrane region" description="Helical" evidence="8">
    <location>
        <begin position="364"/>
        <end position="384"/>
    </location>
</feature>
<feature type="transmembrane region" description="Helical" evidence="8">
    <location>
        <begin position="21"/>
        <end position="40"/>
    </location>
</feature>
<evidence type="ECO:0000259" key="9">
    <source>
        <dbReference type="Pfam" id="PF13231"/>
    </source>
</evidence>
<name>U5DRE8_9CHRO</name>
<keyword evidence="3" id="KW-0328">Glycosyltransferase</keyword>
<evidence type="ECO:0000256" key="7">
    <source>
        <dbReference type="ARBA" id="ARBA00023136"/>
    </source>
</evidence>
<keyword evidence="6 8" id="KW-1133">Transmembrane helix</keyword>
<keyword evidence="7 8" id="KW-0472">Membrane</keyword>
<evidence type="ECO:0000256" key="5">
    <source>
        <dbReference type="ARBA" id="ARBA00022692"/>
    </source>
</evidence>
<dbReference type="eggNOG" id="COG1807">
    <property type="taxonomic scope" value="Bacteria"/>
</dbReference>
<evidence type="ECO:0000313" key="10">
    <source>
        <dbReference type="EMBL" id="ERN43184.1"/>
    </source>
</evidence>
<evidence type="ECO:0000256" key="2">
    <source>
        <dbReference type="ARBA" id="ARBA00022475"/>
    </source>
</evidence>
<dbReference type="Pfam" id="PF13231">
    <property type="entry name" value="PMT_2"/>
    <property type="match status" value="1"/>
</dbReference>
<evidence type="ECO:0000256" key="6">
    <source>
        <dbReference type="ARBA" id="ARBA00022989"/>
    </source>
</evidence>
<dbReference type="InParanoid" id="U5DRE8"/>
<organism evidence="10 11">
    <name type="scientific">Rubidibacter lacunae KORDI 51-2</name>
    <dbReference type="NCBI Taxonomy" id="582515"/>
    <lineage>
        <taxon>Bacteria</taxon>
        <taxon>Bacillati</taxon>
        <taxon>Cyanobacteriota</taxon>
        <taxon>Cyanophyceae</taxon>
        <taxon>Oscillatoriophycideae</taxon>
        <taxon>Chroococcales</taxon>
        <taxon>Aphanothecaceae</taxon>
        <taxon>Rubidibacter</taxon>
    </lineage>
</organism>
<comment type="subcellular location">
    <subcellularLocation>
        <location evidence="1">Cell membrane</location>
        <topology evidence="1">Multi-pass membrane protein</topology>
    </subcellularLocation>
</comment>
<keyword evidence="11" id="KW-1185">Reference proteome</keyword>
<evidence type="ECO:0000256" key="8">
    <source>
        <dbReference type="SAM" id="Phobius"/>
    </source>
</evidence>
<dbReference type="PANTHER" id="PTHR33908">
    <property type="entry name" value="MANNOSYLTRANSFERASE YKCB-RELATED"/>
    <property type="match status" value="1"/>
</dbReference>
<dbReference type="GO" id="GO:0016763">
    <property type="term" value="F:pentosyltransferase activity"/>
    <property type="evidence" value="ECO:0007669"/>
    <property type="project" value="TreeGrafter"/>
</dbReference>
<feature type="transmembrane region" description="Helical" evidence="8">
    <location>
        <begin position="308"/>
        <end position="325"/>
    </location>
</feature>
<feature type="transmembrane region" description="Helical" evidence="8">
    <location>
        <begin position="221"/>
        <end position="243"/>
    </location>
</feature>
<keyword evidence="4 10" id="KW-0808">Transferase</keyword>
<dbReference type="InterPro" id="IPR050297">
    <property type="entry name" value="LipidA_mod_glycosyltrf_83"/>
</dbReference>
<dbReference type="InterPro" id="IPR038731">
    <property type="entry name" value="RgtA/B/C-like"/>
</dbReference>
<proteinExistence type="predicted"/>
<dbReference type="GO" id="GO:0005886">
    <property type="term" value="C:plasma membrane"/>
    <property type="evidence" value="ECO:0007669"/>
    <property type="project" value="UniProtKB-SubCell"/>
</dbReference>
<keyword evidence="2" id="KW-1003">Cell membrane</keyword>
<sequence length="551" mass="60778">MSRQAFAWDRARQRVRQRLDWSEGAWIVGLFIAAIALATVNLGGVPLRDWDEGIVAQVAREIWIAPSGSQHWLFPTLWGKPYLNKPPLVHNLVALAYRFGGSATAWTARFPGALLTALSVPLLYGVGCELFPTRRPALLAALVYLTTLPVIRHGRLAMLDGALTCFAILTLWCVLRSRRDARWSLGIGLGLSLMVLTKGIAGLLVGAILGAFVLWDTPRLFLSLSFWCGLTLGSAPAIAWYAAQWSRYAETFAETALWAQSAERIWSTVDEHAEPPWFYLLQMLRSLPWLVVAAWGLNLAGREHPWSWARLVMVWCGLYFTAVTLMSTKLYWYVLPIYPGLALAAGAALADLECRPAAQPYPKFWALGAAGLSLTAAVYGLHLVQTNNNGITGVVIAVACLALTQGMSALLLWRRDPQFIAILFWGTYVSLFVFFSTPAWLWELEEAFPVLPVAAEIHNLPVSEPVYIAPKERPSLSFYSGRRVMPVSADNACERWHAAEAGSHFLLDPETLAALQFESLPGREIGPKLVMVRKLSAVEDASIPVAQCQPG</sequence>
<dbReference type="PATRIC" id="fig|582515.4.peg.93"/>
<dbReference type="Proteomes" id="UP000016960">
    <property type="component" value="Unassembled WGS sequence"/>
</dbReference>
<feature type="transmembrane region" description="Helical" evidence="8">
    <location>
        <begin position="187"/>
        <end position="215"/>
    </location>
</feature>
<feature type="transmembrane region" description="Helical" evidence="8">
    <location>
        <begin position="157"/>
        <end position="175"/>
    </location>
</feature>
<evidence type="ECO:0000313" key="11">
    <source>
        <dbReference type="Proteomes" id="UP000016960"/>
    </source>
</evidence>